<organism evidence="2 3">
    <name type="scientific">Methylobacterium oryzae</name>
    <dbReference type="NCBI Taxonomy" id="334852"/>
    <lineage>
        <taxon>Bacteria</taxon>
        <taxon>Pseudomonadati</taxon>
        <taxon>Pseudomonadota</taxon>
        <taxon>Alphaproteobacteria</taxon>
        <taxon>Hyphomicrobiales</taxon>
        <taxon>Methylobacteriaceae</taxon>
        <taxon>Methylobacterium</taxon>
    </lineage>
</organism>
<sequence>MAMAQDQSGGANPSAAEQAAAERVARKRLGPDGCPEPAPDPRSPAGQARGTETPAPGNRAAGRPRGGR</sequence>
<proteinExistence type="predicted"/>
<evidence type="ECO:0000256" key="1">
    <source>
        <dbReference type="SAM" id="MobiDB-lite"/>
    </source>
</evidence>
<feature type="compositionally biased region" description="Polar residues" evidence="1">
    <location>
        <begin position="1"/>
        <end position="11"/>
    </location>
</feature>
<accession>A0ABU7TR06</accession>
<name>A0ABU7TR06_9HYPH</name>
<keyword evidence="3" id="KW-1185">Reference proteome</keyword>
<reference evidence="2 3" key="1">
    <citation type="journal article" date="2012" name="Genet. Mol. Biol.">
        <title>Analysis of 16S rRNA and mxaF genes revealing insights into Methylobacterium niche-specific plant association.</title>
        <authorList>
            <person name="Dourado M.N."/>
            <person name="Andreote F.D."/>
            <person name="Dini-Andreote F."/>
            <person name="Conti R."/>
            <person name="Araujo J.M."/>
            <person name="Araujo W.L."/>
        </authorList>
    </citation>
    <scope>NUCLEOTIDE SEQUENCE [LARGE SCALE GENOMIC DNA]</scope>
    <source>
        <strain evidence="2 3">TC3-10</strain>
    </source>
</reference>
<protein>
    <submittedName>
        <fullName evidence="2">Uncharacterized protein</fullName>
    </submittedName>
</protein>
<comment type="caution">
    <text evidence="2">The sequence shown here is derived from an EMBL/GenBank/DDBJ whole genome shotgun (WGS) entry which is preliminary data.</text>
</comment>
<gene>
    <name evidence="2" type="ORF">MOTC310_18005</name>
</gene>
<dbReference type="Proteomes" id="UP001355206">
    <property type="component" value="Unassembled WGS sequence"/>
</dbReference>
<evidence type="ECO:0000313" key="3">
    <source>
        <dbReference type="Proteomes" id="UP001355206"/>
    </source>
</evidence>
<evidence type="ECO:0000313" key="2">
    <source>
        <dbReference type="EMBL" id="MEE7492265.1"/>
    </source>
</evidence>
<feature type="compositionally biased region" description="Low complexity" evidence="1">
    <location>
        <begin position="54"/>
        <end position="68"/>
    </location>
</feature>
<feature type="region of interest" description="Disordered" evidence="1">
    <location>
        <begin position="1"/>
        <end position="68"/>
    </location>
</feature>
<dbReference type="EMBL" id="MLCA01000009">
    <property type="protein sequence ID" value="MEE7492265.1"/>
    <property type="molecule type" value="Genomic_DNA"/>
</dbReference>